<dbReference type="InterPro" id="IPR003646">
    <property type="entry name" value="SH3-like_bac-type"/>
</dbReference>
<dbReference type="InterPro" id="IPR000064">
    <property type="entry name" value="NLP_P60_dom"/>
</dbReference>
<evidence type="ECO:0000256" key="1">
    <source>
        <dbReference type="ARBA" id="ARBA00007074"/>
    </source>
</evidence>
<dbReference type="Proteomes" id="UP000824162">
    <property type="component" value="Unassembled WGS sequence"/>
</dbReference>
<accession>A0A9D1PQN4</accession>
<reference evidence="8" key="1">
    <citation type="journal article" date="2021" name="PeerJ">
        <title>Extensive microbial diversity within the chicken gut microbiome revealed by metagenomics and culture.</title>
        <authorList>
            <person name="Gilroy R."/>
            <person name="Ravi A."/>
            <person name="Getino M."/>
            <person name="Pursley I."/>
            <person name="Horton D.L."/>
            <person name="Alikhan N.F."/>
            <person name="Baker D."/>
            <person name="Gharbi K."/>
            <person name="Hall N."/>
            <person name="Watson M."/>
            <person name="Adriaenssens E.M."/>
            <person name="Foster-Nyarko E."/>
            <person name="Jarju S."/>
            <person name="Secka A."/>
            <person name="Antonio M."/>
            <person name="Oren A."/>
            <person name="Chaudhuri R.R."/>
            <person name="La Ragione R."/>
            <person name="Hildebrand F."/>
            <person name="Pallen M.J."/>
        </authorList>
    </citation>
    <scope>NUCLEOTIDE SEQUENCE</scope>
    <source>
        <strain evidence="8">5790</strain>
    </source>
</reference>
<dbReference type="PANTHER" id="PTHR47053:SF1">
    <property type="entry name" value="MUREIN DD-ENDOPEPTIDASE MEPH-RELATED"/>
    <property type="match status" value="1"/>
</dbReference>
<keyword evidence="2" id="KW-0645">Protease</keyword>
<keyword evidence="5" id="KW-0472">Membrane</keyword>
<dbReference type="Pfam" id="PF08239">
    <property type="entry name" value="SH3_3"/>
    <property type="match status" value="1"/>
</dbReference>
<keyword evidence="3" id="KW-0378">Hydrolase</keyword>
<sequence length="238" mass="25910">MSFNYRKGLRRIVATLLVLMTISTFIILPTYADFDDIDEPAQYYGVVQVSTLNVRQGASMDAGVITTLPYGSRVRVNWIEPGWVCVAYNNDGLMGYVSSDYITVYEGAMPEASEGGQAVCDLAAQFLGVPYVWGGTSPSGFDCSGLVQYVYAQLGYKLARVADDQMKEGIAVSRDQLMPGDLIGFSSAGLGGYASHIGIYVGDGMMIHAPHTGDVVKYTSIDSDYYKTRFAGARRIIY</sequence>
<protein>
    <submittedName>
        <fullName evidence="8">C40 family peptidase</fullName>
    </submittedName>
</protein>
<dbReference type="GO" id="GO:0008234">
    <property type="term" value="F:cysteine-type peptidase activity"/>
    <property type="evidence" value="ECO:0007669"/>
    <property type="project" value="UniProtKB-KW"/>
</dbReference>
<feature type="domain" description="NlpC/P60" evidence="7">
    <location>
        <begin position="113"/>
        <end position="237"/>
    </location>
</feature>
<dbReference type="Gene3D" id="3.90.1720.10">
    <property type="entry name" value="endopeptidase domain like (from Nostoc punctiforme)"/>
    <property type="match status" value="1"/>
</dbReference>
<dbReference type="InterPro" id="IPR051202">
    <property type="entry name" value="Peptidase_C40"/>
</dbReference>
<keyword evidence="5" id="KW-1133">Transmembrane helix</keyword>
<evidence type="ECO:0000313" key="8">
    <source>
        <dbReference type="EMBL" id="HIV86121.1"/>
    </source>
</evidence>
<dbReference type="PANTHER" id="PTHR47053">
    <property type="entry name" value="MUREIN DD-ENDOPEPTIDASE MEPH-RELATED"/>
    <property type="match status" value="1"/>
</dbReference>
<evidence type="ECO:0000256" key="2">
    <source>
        <dbReference type="ARBA" id="ARBA00022670"/>
    </source>
</evidence>
<evidence type="ECO:0000256" key="3">
    <source>
        <dbReference type="ARBA" id="ARBA00022801"/>
    </source>
</evidence>
<dbReference type="InterPro" id="IPR038765">
    <property type="entry name" value="Papain-like_cys_pep_sf"/>
</dbReference>
<dbReference type="Pfam" id="PF00877">
    <property type="entry name" value="NLPC_P60"/>
    <property type="match status" value="1"/>
</dbReference>
<dbReference type="PROSITE" id="PS51781">
    <property type="entry name" value="SH3B"/>
    <property type="match status" value="1"/>
</dbReference>
<keyword evidence="5" id="KW-0812">Transmembrane</keyword>
<comment type="caution">
    <text evidence="8">The sequence shown here is derived from an EMBL/GenBank/DDBJ whole genome shotgun (WGS) entry which is preliminary data.</text>
</comment>
<reference evidence="8" key="2">
    <citation type="submission" date="2021-04" db="EMBL/GenBank/DDBJ databases">
        <authorList>
            <person name="Gilroy R."/>
        </authorList>
    </citation>
    <scope>NUCLEOTIDE SEQUENCE</scope>
    <source>
        <strain evidence="8">5790</strain>
    </source>
</reference>
<dbReference type="GO" id="GO:0006508">
    <property type="term" value="P:proteolysis"/>
    <property type="evidence" value="ECO:0007669"/>
    <property type="project" value="UniProtKB-KW"/>
</dbReference>
<evidence type="ECO:0000259" key="7">
    <source>
        <dbReference type="PROSITE" id="PS51935"/>
    </source>
</evidence>
<organism evidence="8 9">
    <name type="scientific">Candidatus Monoglobus merdigallinarum</name>
    <dbReference type="NCBI Taxonomy" id="2838698"/>
    <lineage>
        <taxon>Bacteria</taxon>
        <taxon>Bacillati</taxon>
        <taxon>Bacillota</taxon>
        <taxon>Clostridia</taxon>
        <taxon>Monoglobales</taxon>
        <taxon>Monoglobaceae</taxon>
        <taxon>Monoglobus</taxon>
    </lineage>
</organism>
<comment type="similarity">
    <text evidence="1">Belongs to the peptidase C40 family.</text>
</comment>
<dbReference type="Gene3D" id="2.30.30.40">
    <property type="entry name" value="SH3 Domains"/>
    <property type="match status" value="1"/>
</dbReference>
<dbReference type="SUPFAM" id="SSF54001">
    <property type="entry name" value="Cysteine proteinases"/>
    <property type="match status" value="1"/>
</dbReference>
<proteinExistence type="inferred from homology"/>
<dbReference type="SMART" id="SM00287">
    <property type="entry name" value="SH3b"/>
    <property type="match status" value="1"/>
</dbReference>
<gene>
    <name evidence="8" type="ORF">H9900_04845</name>
</gene>
<keyword evidence="4" id="KW-0788">Thiol protease</keyword>
<dbReference type="EMBL" id="DXIJ01000102">
    <property type="protein sequence ID" value="HIV86121.1"/>
    <property type="molecule type" value="Genomic_DNA"/>
</dbReference>
<name>A0A9D1PQN4_9FIRM</name>
<evidence type="ECO:0000259" key="6">
    <source>
        <dbReference type="PROSITE" id="PS51781"/>
    </source>
</evidence>
<dbReference type="PROSITE" id="PS51935">
    <property type="entry name" value="NLPC_P60"/>
    <property type="match status" value="1"/>
</dbReference>
<dbReference type="AlphaFoldDB" id="A0A9D1PQN4"/>
<feature type="transmembrane region" description="Helical" evidence="5">
    <location>
        <begin position="12"/>
        <end position="32"/>
    </location>
</feature>
<feature type="domain" description="SH3b" evidence="6">
    <location>
        <begin position="39"/>
        <end position="106"/>
    </location>
</feature>
<evidence type="ECO:0000256" key="4">
    <source>
        <dbReference type="ARBA" id="ARBA00022807"/>
    </source>
</evidence>
<evidence type="ECO:0000256" key="5">
    <source>
        <dbReference type="SAM" id="Phobius"/>
    </source>
</evidence>
<evidence type="ECO:0000313" key="9">
    <source>
        <dbReference type="Proteomes" id="UP000824162"/>
    </source>
</evidence>